<dbReference type="SUPFAM" id="SSF51182">
    <property type="entry name" value="RmlC-like cupins"/>
    <property type="match status" value="1"/>
</dbReference>
<dbReference type="AlphaFoldDB" id="A0A1T4YM44"/>
<keyword evidence="3" id="KW-1185">Reference proteome</keyword>
<dbReference type="PANTHER" id="PTHR37694:SF1">
    <property type="entry name" value="SLR8022 PROTEIN"/>
    <property type="match status" value="1"/>
</dbReference>
<dbReference type="PANTHER" id="PTHR37694">
    <property type="entry name" value="SLR8022 PROTEIN"/>
    <property type="match status" value="1"/>
</dbReference>
<proteinExistence type="predicted"/>
<dbReference type="EMBL" id="FUYJ01000006">
    <property type="protein sequence ID" value="SKB02628.1"/>
    <property type="molecule type" value="Genomic_DNA"/>
</dbReference>
<dbReference type="RefSeq" id="WP_078818203.1">
    <property type="nucleotide sequence ID" value="NZ_FUYJ01000006.1"/>
</dbReference>
<gene>
    <name evidence="2" type="ORF">SAMN04244570_3021</name>
</gene>
<reference evidence="3" key="1">
    <citation type="submission" date="2017-02" db="EMBL/GenBank/DDBJ databases">
        <authorList>
            <person name="Varghese N."/>
            <person name="Submissions S."/>
        </authorList>
    </citation>
    <scope>NUCLEOTIDE SEQUENCE [LARGE SCALE GENOMIC DNA]</scope>
    <source>
        <strain evidence="3">DSM 23966</strain>
    </source>
</reference>
<dbReference type="Pfam" id="PF07883">
    <property type="entry name" value="Cupin_2"/>
    <property type="match status" value="1"/>
</dbReference>
<dbReference type="InterPro" id="IPR013096">
    <property type="entry name" value="Cupin_2"/>
</dbReference>
<organism evidence="2 3">
    <name type="scientific">Sporosarcina newyorkensis</name>
    <dbReference type="NCBI Taxonomy" id="759851"/>
    <lineage>
        <taxon>Bacteria</taxon>
        <taxon>Bacillati</taxon>
        <taxon>Bacillota</taxon>
        <taxon>Bacilli</taxon>
        <taxon>Bacillales</taxon>
        <taxon>Caryophanaceae</taxon>
        <taxon>Sporosarcina</taxon>
    </lineage>
</organism>
<protein>
    <submittedName>
        <fullName evidence="2">Cupin domain-containing protein</fullName>
    </submittedName>
</protein>
<feature type="domain" description="Cupin type-2" evidence="1">
    <location>
        <begin position="32"/>
        <end position="95"/>
    </location>
</feature>
<sequence>MKLIDTKNQLNDKEKHIGKVVGVDNATLTNIQLKAGEEIAEHDSKNEAIIIVRKGKVRFTVEGKPVEVTPEHILHMTPLEKHSLHAIDDTDLVLVQVKP</sequence>
<evidence type="ECO:0000313" key="3">
    <source>
        <dbReference type="Proteomes" id="UP000190042"/>
    </source>
</evidence>
<accession>A0A1T4YM44</accession>
<evidence type="ECO:0000259" key="1">
    <source>
        <dbReference type="Pfam" id="PF07883"/>
    </source>
</evidence>
<dbReference type="InterPro" id="IPR014710">
    <property type="entry name" value="RmlC-like_jellyroll"/>
</dbReference>
<dbReference type="InterPro" id="IPR011051">
    <property type="entry name" value="RmlC_Cupin_sf"/>
</dbReference>
<name>A0A1T4YM44_9BACL</name>
<dbReference type="Proteomes" id="UP000190042">
    <property type="component" value="Unassembled WGS sequence"/>
</dbReference>
<dbReference type="Gene3D" id="2.60.120.10">
    <property type="entry name" value="Jelly Rolls"/>
    <property type="match status" value="1"/>
</dbReference>
<evidence type="ECO:0000313" key="2">
    <source>
        <dbReference type="EMBL" id="SKB02628.1"/>
    </source>
</evidence>